<keyword evidence="5" id="KW-1185">Reference proteome</keyword>
<protein>
    <recommendedName>
        <fullName evidence="3">EF-hand domain-containing protein</fullName>
    </recommendedName>
</protein>
<sequence>MKKTVFALCIVLIATAFQPAFAKGEHRKPPSFEEMDTNGDGLLSKDELRGPLLDDFDKFDSDGDGFLSESELPEPPERPKRDS</sequence>
<evidence type="ECO:0000259" key="3">
    <source>
        <dbReference type="PROSITE" id="PS50222"/>
    </source>
</evidence>
<evidence type="ECO:0000313" key="5">
    <source>
        <dbReference type="Proteomes" id="UP000029228"/>
    </source>
</evidence>
<feature type="domain" description="EF-hand" evidence="3">
    <location>
        <begin position="32"/>
        <end position="58"/>
    </location>
</feature>
<dbReference type="GO" id="GO:0005509">
    <property type="term" value="F:calcium ion binding"/>
    <property type="evidence" value="ECO:0007669"/>
    <property type="project" value="InterPro"/>
</dbReference>
<proteinExistence type="predicted"/>
<feature type="signal peptide" evidence="2">
    <location>
        <begin position="1"/>
        <end position="22"/>
    </location>
</feature>
<feature type="region of interest" description="Disordered" evidence="1">
    <location>
        <begin position="23"/>
        <end position="83"/>
    </location>
</feature>
<feature type="chain" id="PRO_5001864856" description="EF-hand domain-containing protein" evidence="2">
    <location>
        <begin position="23"/>
        <end position="83"/>
    </location>
</feature>
<comment type="caution">
    <text evidence="4">The sequence shown here is derived from an EMBL/GenBank/DDBJ whole genome shotgun (WGS) entry which is preliminary data.</text>
</comment>
<dbReference type="Gene3D" id="1.10.238.10">
    <property type="entry name" value="EF-hand"/>
    <property type="match status" value="1"/>
</dbReference>
<dbReference type="InterPro" id="IPR011992">
    <property type="entry name" value="EF-hand-dom_pair"/>
</dbReference>
<evidence type="ECO:0000256" key="1">
    <source>
        <dbReference type="SAM" id="MobiDB-lite"/>
    </source>
</evidence>
<accession>A0A090SBW8</accession>
<dbReference type="AlphaFoldDB" id="A0A090SBW8"/>
<evidence type="ECO:0000313" key="4">
    <source>
        <dbReference type="EMBL" id="GAL17042.1"/>
    </source>
</evidence>
<reference evidence="4 5" key="1">
    <citation type="submission" date="2014-09" db="EMBL/GenBank/DDBJ databases">
        <title>Vibrio maritimus JCM 19235. (C45) whole genome shotgun sequence.</title>
        <authorList>
            <person name="Sawabe T."/>
            <person name="Meirelles P."/>
            <person name="Nakanishi M."/>
            <person name="Sayaka M."/>
            <person name="Hattori M."/>
            <person name="Ohkuma M."/>
        </authorList>
    </citation>
    <scope>NUCLEOTIDE SEQUENCE [LARGE SCALE GENOMIC DNA]</scope>
    <source>
        <strain evidence="5">JCM19235</strain>
    </source>
</reference>
<keyword evidence="2" id="KW-0732">Signal</keyword>
<dbReference type="PROSITE" id="PS00018">
    <property type="entry name" value="EF_HAND_1"/>
    <property type="match status" value="2"/>
</dbReference>
<dbReference type="STRING" id="990268.JCM19235_5591"/>
<dbReference type="OrthoDB" id="6106455at2"/>
<evidence type="ECO:0000256" key="2">
    <source>
        <dbReference type="SAM" id="SignalP"/>
    </source>
</evidence>
<dbReference type="InterPro" id="IPR002048">
    <property type="entry name" value="EF_hand_dom"/>
</dbReference>
<dbReference type="Proteomes" id="UP000029228">
    <property type="component" value="Unassembled WGS sequence"/>
</dbReference>
<gene>
    <name evidence="4" type="ORF">JCM19235_5591</name>
</gene>
<name>A0A090SBW8_9VIBR</name>
<dbReference type="PROSITE" id="PS50222">
    <property type="entry name" value="EF_HAND_2"/>
    <property type="match status" value="1"/>
</dbReference>
<dbReference type="EMBL" id="BBMR01000001">
    <property type="protein sequence ID" value="GAL17042.1"/>
    <property type="molecule type" value="Genomic_DNA"/>
</dbReference>
<dbReference type="InterPro" id="IPR018247">
    <property type="entry name" value="EF_Hand_1_Ca_BS"/>
</dbReference>
<dbReference type="SUPFAM" id="SSF47473">
    <property type="entry name" value="EF-hand"/>
    <property type="match status" value="1"/>
</dbReference>
<dbReference type="Pfam" id="PF13202">
    <property type="entry name" value="EF-hand_5"/>
    <property type="match status" value="2"/>
</dbReference>
<organism evidence="4 5">
    <name type="scientific">Vibrio maritimus</name>
    <dbReference type="NCBI Taxonomy" id="990268"/>
    <lineage>
        <taxon>Bacteria</taxon>
        <taxon>Pseudomonadati</taxon>
        <taxon>Pseudomonadota</taxon>
        <taxon>Gammaproteobacteria</taxon>
        <taxon>Vibrionales</taxon>
        <taxon>Vibrionaceae</taxon>
        <taxon>Vibrio</taxon>
    </lineage>
</organism>